<dbReference type="Proteomes" id="UP001163046">
    <property type="component" value="Unassembled WGS sequence"/>
</dbReference>
<gene>
    <name evidence="1" type="ORF">OS493_025960</name>
</gene>
<dbReference type="AlphaFoldDB" id="A0A9X0CJD8"/>
<dbReference type="EMBL" id="MU827323">
    <property type="protein sequence ID" value="KAJ7356209.1"/>
    <property type="molecule type" value="Genomic_DNA"/>
</dbReference>
<keyword evidence="2" id="KW-1185">Reference proteome</keyword>
<proteinExistence type="predicted"/>
<organism evidence="1 2">
    <name type="scientific">Desmophyllum pertusum</name>
    <dbReference type="NCBI Taxonomy" id="174260"/>
    <lineage>
        <taxon>Eukaryota</taxon>
        <taxon>Metazoa</taxon>
        <taxon>Cnidaria</taxon>
        <taxon>Anthozoa</taxon>
        <taxon>Hexacorallia</taxon>
        <taxon>Scleractinia</taxon>
        <taxon>Caryophylliina</taxon>
        <taxon>Caryophylliidae</taxon>
        <taxon>Desmophyllum</taxon>
    </lineage>
</organism>
<protein>
    <submittedName>
        <fullName evidence="1">Uncharacterized protein</fullName>
    </submittedName>
</protein>
<name>A0A9X0CJD8_9CNID</name>
<evidence type="ECO:0000313" key="2">
    <source>
        <dbReference type="Proteomes" id="UP001163046"/>
    </source>
</evidence>
<sequence length="260" mass="29472">MEKKVTSVKKIMPLLTMSPKRIERLDGTIEKPFSGELEPSDIMLSDAMATSAAALSQHMGKYESVGGLSRFHTLLGLEMGTTKISDVASLNKESCVEKVVYLAHFFCLSCERNVSREFNVRYKKDRYGPEGCGEILLIAPRKPNEGPDNDLTEVHQFDEYRDRAGNIRLQAGMNLKQDDVDKLTFCCCECCHRTLCSCCSEWFCNAFPQHNTANQFFTPRMFEAYHREGYRACAEAAADEFIDERQQSEFDNNINIVSVV</sequence>
<accession>A0A9X0CJD8</accession>
<comment type="caution">
    <text evidence="1">The sequence shown here is derived from an EMBL/GenBank/DDBJ whole genome shotgun (WGS) entry which is preliminary data.</text>
</comment>
<evidence type="ECO:0000313" key="1">
    <source>
        <dbReference type="EMBL" id="KAJ7356209.1"/>
    </source>
</evidence>
<reference evidence="1" key="1">
    <citation type="submission" date="2023-01" db="EMBL/GenBank/DDBJ databases">
        <title>Genome assembly of the deep-sea coral Lophelia pertusa.</title>
        <authorList>
            <person name="Herrera S."/>
            <person name="Cordes E."/>
        </authorList>
    </citation>
    <scope>NUCLEOTIDE SEQUENCE</scope>
    <source>
        <strain evidence="1">USNM1676648</strain>
        <tissue evidence="1">Polyp</tissue>
    </source>
</reference>
<dbReference type="OrthoDB" id="5984259at2759"/>